<dbReference type="InterPro" id="IPR011701">
    <property type="entry name" value="MFS"/>
</dbReference>
<name>A0ABV4DRJ2_9LACO</name>
<keyword evidence="8" id="KW-1185">Reference proteome</keyword>
<dbReference type="SUPFAM" id="SSF103473">
    <property type="entry name" value="MFS general substrate transporter"/>
    <property type="match status" value="1"/>
</dbReference>
<feature type="transmembrane region" description="Helical" evidence="6">
    <location>
        <begin position="160"/>
        <end position="181"/>
    </location>
</feature>
<evidence type="ECO:0000256" key="1">
    <source>
        <dbReference type="ARBA" id="ARBA00004651"/>
    </source>
</evidence>
<dbReference type="Pfam" id="PF07690">
    <property type="entry name" value="MFS_1"/>
    <property type="match status" value="1"/>
</dbReference>
<feature type="transmembrane region" description="Helical" evidence="6">
    <location>
        <begin position="247"/>
        <end position="267"/>
    </location>
</feature>
<dbReference type="PANTHER" id="PTHR23513">
    <property type="entry name" value="INTEGRAL MEMBRANE EFFLUX PROTEIN-RELATED"/>
    <property type="match status" value="1"/>
</dbReference>
<dbReference type="Proteomes" id="UP001565236">
    <property type="component" value="Unassembled WGS sequence"/>
</dbReference>
<organism evidence="7 8">
    <name type="scientific">Ligilactobacillus faecis</name>
    <dbReference type="NCBI Taxonomy" id="762833"/>
    <lineage>
        <taxon>Bacteria</taxon>
        <taxon>Bacillati</taxon>
        <taxon>Bacillota</taxon>
        <taxon>Bacilli</taxon>
        <taxon>Lactobacillales</taxon>
        <taxon>Lactobacillaceae</taxon>
        <taxon>Ligilactobacillus</taxon>
    </lineage>
</organism>
<dbReference type="Gene3D" id="1.20.1250.20">
    <property type="entry name" value="MFS general substrate transporter like domains"/>
    <property type="match status" value="1"/>
</dbReference>
<evidence type="ECO:0000313" key="8">
    <source>
        <dbReference type="Proteomes" id="UP001565236"/>
    </source>
</evidence>
<protein>
    <submittedName>
        <fullName evidence="7">MFS transporter</fullName>
    </submittedName>
</protein>
<dbReference type="PANTHER" id="PTHR23513:SF19">
    <property type="entry name" value="MAJOR FACILITATOR SUPERFAMILY (MFS) PROFILE DOMAIN-CONTAINING PROTEIN"/>
    <property type="match status" value="1"/>
</dbReference>
<feature type="transmembrane region" description="Helical" evidence="6">
    <location>
        <begin position="7"/>
        <end position="31"/>
    </location>
</feature>
<comment type="caution">
    <text evidence="7">The sequence shown here is derived from an EMBL/GenBank/DDBJ whole genome shotgun (WGS) entry which is preliminary data.</text>
</comment>
<evidence type="ECO:0000256" key="3">
    <source>
        <dbReference type="ARBA" id="ARBA00022692"/>
    </source>
</evidence>
<evidence type="ECO:0000313" key="7">
    <source>
        <dbReference type="EMBL" id="MEY8663086.1"/>
    </source>
</evidence>
<gene>
    <name evidence="7" type="ORF">AALT52_09445</name>
</gene>
<feature type="transmembrane region" description="Helical" evidence="6">
    <location>
        <begin position="213"/>
        <end position="235"/>
    </location>
</feature>
<evidence type="ECO:0000256" key="2">
    <source>
        <dbReference type="ARBA" id="ARBA00022475"/>
    </source>
</evidence>
<sequence length="308" mass="34085">MTKAFKLLMLSQIMADLADTALTVLIIANIYQLSDSLLASSVIPILMGSSSFLTTFLAPLISKKIPLNQVMVATQAGKTLILALLTLSLAFSPKLPVILIYLLVLVISLLDGVERPVTVTLMAHYTTDLTKANSVLTVCDETVALLGWGFGGILYTSLGIHWGLLVTLIIFILATSVTCLLPRVAFTSFETENNWQLLFKGWQLLLKRPQLKLLVTLNLIETFANTIWVSSIILVFVTKVLHEDQAYWGYANMTYSFGIILGGLIVYRRADALVTRKVFAIISVLLLMRFSRKSRDFSHGMDRPCQAP</sequence>
<evidence type="ECO:0000256" key="6">
    <source>
        <dbReference type="SAM" id="Phobius"/>
    </source>
</evidence>
<keyword evidence="4 6" id="KW-1133">Transmembrane helix</keyword>
<dbReference type="InterPro" id="IPR036259">
    <property type="entry name" value="MFS_trans_sf"/>
</dbReference>
<keyword evidence="2" id="KW-1003">Cell membrane</keyword>
<proteinExistence type="predicted"/>
<keyword evidence="3 6" id="KW-0812">Transmembrane</keyword>
<evidence type="ECO:0000256" key="4">
    <source>
        <dbReference type="ARBA" id="ARBA00022989"/>
    </source>
</evidence>
<dbReference type="RefSeq" id="WP_369943127.1">
    <property type="nucleotide sequence ID" value="NZ_JBCLUF010000044.1"/>
</dbReference>
<evidence type="ECO:0000256" key="5">
    <source>
        <dbReference type="ARBA" id="ARBA00023136"/>
    </source>
</evidence>
<reference evidence="7 8" key="1">
    <citation type="submission" date="2024-03" db="EMBL/GenBank/DDBJ databases">
        <title>Mouse gut bacterial collection (mGBC) of GemPharmatech.</title>
        <authorList>
            <person name="He Y."/>
            <person name="Dong L."/>
            <person name="Wu D."/>
            <person name="Gao X."/>
            <person name="Lin Z."/>
        </authorList>
    </citation>
    <scope>NUCLEOTIDE SEQUENCE [LARGE SCALE GENOMIC DNA]</scope>
    <source>
        <strain evidence="7 8">15-30</strain>
    </source>
</reference>
<dbReference type="EMBL" id="JBCLUF010000044">
    <property type="protein sequence ID" value="MEY8663086.1"/>
    <property type="molecule type" value="Genomic_DNA"/>
</dbReference>
<accession>A0ABV4DRJ2</accession>
<feature type="transmembrane region" description="Helical" evidence="6">
    <location>
        <begin position="37"/>
        <end position="58"/>
    </location>
</feature>
<keyword evidence="5 6" id="KW-0472">Membrane</keyword>
<comment type="subcellular location">
    <subcellularLocation>
        <location evidence="1">Cell membrane</location>
        <topology evidence="1">Multi-pass membrane protein</topology>
    </subcellularLocation>
</comment>